<feature type="compositionally biased region" description="Basic and acidic residues" evidence="1">
    <location>
        <begin position="190"/>
        <end position="199"/>
    </location>
</feature>
<sequence>MCILVPTYWGCGDERTGHGYIGRRPRGGEPCLAYPDCMLYTADFGGSSTREEPQFRGVLCPECVSGRGRFGGEDLRGLRGDGTPAQERPRSRRGYGPPGMGPAGFGPPEFGSPRFGPPPGGPPGYGAPGMGSHRGSPLGFGPPGFGPPGFGTLGGGPPRGGPPGGGPPGYGPPGDRYDGYDQDDGYAESSHAESTHEGRGFFGGMRLPPCPFSQGGHGHGHGGYAADGMGPPPCPFNQGGNGHQGHGDGYCQGDNGGRERAPDEYLNTPDDGHEHCWHRQQ</sequence>
<name>A0A1J7J0Y2_9PEZI</name>
<gene>
    <name evidence="2" type="ORF">CONLIGDRAFT_640304</name>
</gene>
<feature type="region of interest" description="Disordered" evidence="1">
    <location>
        <begin position="70"/>
        <end position="281"/>
    </location>
</feature>
<feature type="compositionally biased region" description="Gly residues" evidence="1">
    <location>
        <begin position="141"/>
        <end position="158"/>
    </location>
</feature>
<dbReference type="AlphaFoldDB" id="A0A1J7J0Y2"/>
<feature type="compositionally biased region" description="Basic and acidic residues" evidence="1">
    <location>
        <begin position="70"/>
        <end position="79"/>
    </location>
</feature>
<evidence type="ECO:0000313" key="2">
    <source>
        <dbReference type="EMBL" id="OIW33149.1"/>
    </source>
</evidence>
<dbReference type="EMBL" id="KV875094">
    <property type="protein sequence ID" value="OIW33149.1"/>
    <property type="molecule type" value="Genomic_DNA"/>
</dbReference>
<protein>
    <submittedName>
        <fullName evidence="2">Uncharacterized protein</fullName>
    </submittedName>
</protein>
<feature type="compositionally biased region" description="Gly residues" evidence="1">
    <location>
        <begin position="215"/>
        <end position="225"/>
    </location>
</feature>
<evidence type="ECO:0000313" key="3">
    <source>
        <dbReference type="Proteomes" id="UP000182658"/>
    </source>
</evidence>
<accession>A0A1J7J0Y2</accession>
<feature type="compositionally biased region" description="Gly residues" evidence="1">
    <location>
        <begin position="239"/>
        <end position="250"/>
    </location>
</feature>
<dbReference type="Proteomes" id="UP000182658">
    <property type="component" value="Unassembled WGS sequence"/>
</dbReference>
<keyword evidence="3" id="KW-1185">Reference proteome</keyword>
<dbReference type="InParanoid" id="A0A1J7J0Y2"/>
<feature type="compositionally biased region" description="Pro residues" evidence="1">
    <location>
        <begin position="159"/>
        <end position="171"/>
    </location>
</feature>
<feature type="compositionally biased region" description="Basic and acidic residues" evidence="1">
    <location>
        <begin position="270"/>
        <end position="281"/>
    </location>
</feature>
<reference evidence="2 3" key="1">
    <citation type="submission" date="2016-10" db="EMBL/GenBank/DDBJ databases">
        <title>Draft genome sequence of Coniochaeta ligniaria NRRL30616, a lignocellulolytic fungus for bioabatement of inhibitors in plant biomass hydrolysates.</title>
        <authorList>
            <consortium name="DOE Joint Genome Institute"/>
            <person name="Jimenez D.J."/>
            <person name="Hector R.E."/>
            <person name="Riley R."/>
            <person name="Sun H."/>
            <person name="Grigoriev I.V."/>
            <person name="Van Elsas J.D."/>
            <person name="Nichols N.N."/>
        </authorList>
    </citation>
    <scope>NUCLEOTIDE SEQUENCE [LARGE SCALE GENOMIC DNA]</scope>
    <source>
        <strain evidence="2 3">NRRL 30616</strain>
    </source>
</reference>
<dbReference type="STRING" id="1408157.A0A1J7J0Y2"/>
<organism evidence="2 3">
    <name type="scientific">Coniochaeta ligniaria NRRL 30616</name>
    <dbReference type="NCBI Taxonomy" id="1408157"/>
    <lineage>
        <taxon>Eukaryota</taxon>
        <taxon>Fungi</taxon>
        <taxon>Dikarya</taxon>
        <taxon>Ascomycota</taxon>
        <taxon>Pezizomycotina</taxon>
        <taxon>Sordariomycetes</taxon>
        <taxon>Sordariomycetidae</taxon>
        <taxon>Coniochaetales</taxon>
        <taxon>Coniochaetaceae</taxon>
        <taxon>Coniochaeta</taxon>
    </lineage>
</organism>
<evidence type="ECO:0000256" key="1">
    <source>
        <dbReference type="SAM" id="MobiDB-lite"/>
    </source>
</evidence>
<feature type="compositionally biased region" description="Low complexity" evidence="1">
    <location>
        <begin position="130"/>
        <end position="139"/>
    </location>
</feature>
<proteinExistence type="predicted"/>